<evidence type="ECO:0000256" key="2">
    <source>
        <dbReference type="ARBA" id="ARBA00001946"/>
    </source>
</evidence>
<keyword evidence="14" id="KW-1185">Reference proteome</keyword>
<name>A0ABD3QM76_9STRA</name>
<proteinExistence type="inferred from homology"/>
<keyword evidence="7 10" id="KW-0378">Hydrolase</keyword>
<dbReference type="InterPro" id="IPR015655">
    <property type="entry name" value="PP2C"/>
</dbReference>
<dbReference type="EMBL" id="JALLPJ020000140">
    <property type="protein sequence ID" value="KAL3801304.1"/>
    <property type="molecule type" value="Genomic_DNA"/>
</dbReference>
<evidence type="ECO:0000313" key="14">
    <source>
        <dbReference type="Proteomes" id="UP001530400"/>
    </source>
</evidence>
<evidence type="ECO:0000256" key="9">
    <source>
        <dbReference type="ARBA" id="ARBA00023211"/>
    </source>
</evidence>
<evidence type="ECO:0000256" key="1">
    <source>
        <dbReference type="ARBA" id="ARBA00001936"/>
    </source>
</evidence>
<feature type="region of interest" description="Disordered" evidence="11">
    <location>
        <begin position="1"/>
        <end position="33"/>
    </location>
</feature>
<evidence type="ECO:0000256" key="10">
    <source>
        <dbReference type="RuleBase" id="RU003465"/>
    </source>
</evidence>
<dbReference type="EC" id="3.1.3.16" evidence="5"/>
<evidence type="ECO:0000256" key="7">
    <source>
        <dbReference type="ARBA" id="ARBA00022801"/>
    </source>
</evidence>
<dbReference type="Proteomes" id="UP001530400">
    <property type="component" value="Unassembled WGS sequence"/>
</dbReference>
<dbReference type="SMART" id="SM00332">
    <property type="entry name" value="PP2Cc"/>
    <property type="match status" value="1"/>
</dbReference>
<comment type="similarity">
    <text evidence="4 10">Belongs to the PP2C family.</text>
</comment>
<evidence type="ECO:0000256" key="6">
    <source>
        <dbReference type="ARBA" id="ARBA00022723"/>
    </source>
</evidence>
<comment type="cofactor">
    <cofactor evidence="1">
        <name>Mn(2+)</name>
        <dbReference type="ChEBI" id="CHEBI:29035"/>
    </cofactor>
</comment>
<accession>A0ABD3QM76</accession>
<dbReference type="InterPro" id="IPR000222">
    <property type="entry name" value="PP2C_BS"/>
</dbReference>
<dbReference type="PANTHER" id="PTHR13832">
    <property type="entry name" value="PROTEIN PHOSPHATASE 2C"/>
    <property type="match status" value="1"/>
</dbReference>
<dbReference type="Gene3D" id="3.60.40.10">
    <property type="entry name" value="PPM-type phosphatase domain"/>
    <property type="match status" value="1"/>
</dbReference>
<feature type="domain" description="PPM-type phosphatase" evidence="12">
    <location>
        <begin position="80"/>
        <end position="422"/>
    </location>
</feature>
<comment type="caution">
    <text evidence="13">The sequence shown here is derived from an EMBL/GenBank/DDBJ whole genome shotgun (WGS) entry which is preliminary data.</text>
</comment>
<evidence type="ECO:0000256" key="11">
    <source>
        <dbReference type="SAM" id="MobiDB-lite"/>
    </source>
</evidence>
<dbReference type="InterPro" id="IPR001932">
    <property type="entry name" value="PPM-type_phosphatase-like_dom"/>
</dbReference>
<feature type="region of interest" description="Disordered" evidence="11">
    <location>
        <begin position="455"/>
        <end position="483"/>
    </location>
</feature>
<dbReference type="CDD" id="cd00143">
    <property type="entry name" value="PP2Cc"/>
    <property type="match status" value="1"/>
</dbReference>
<dbReference type="PROSITE" id="PS01032">
    <property type="entry name" value="PPM_1"/>
    <property type="match status" value="1"/>
</dbReference>
<evidence type="ECO:0000256" key="5">
    <source>
        <dbReference type="ARBA" id="ARBA00013081"/>
    </source>
</evidence>
<dbReference type="GO" id="GO:0046872">
    <property type="term" value="F:metal ion binding"/>
    <property type="evidence" value="ECO:0007669"/>
    <property type="project" value="UniProtKB-KW"/>
</dbReference>
<evidence type="ECO:0000256" key="4">
    <source>
        <dbReference type="ARBA" id="ARBA00006702"/>
    </source>
</evidence>
<feature type="compositionally biased region" description="Polar residues" evidence="11">
    <location>
        <begin position="1"/>
        <end position="11"/>
    </location>
</feature>
<sequence>MGNATSINNDESSIHSRFSTSSTSSSNSHSSNPLLQRRVSSFLEEPICIKHTERGSAPLQIPAASKFKIKSSKIRTDKLRFAVSEMQGWRSHMEDKHCINPPLTSSDINSTDSSSNNNALLSDHYLFAIFDGHGGTFTSYYCGENLIKTLTSRPEWKAYLNLPKASRGDVQGIKLLKRSLSSTFLALDTQIEQAQRQKRLSQLDELQSILSQDLDSVPEEYQTLFQTGSDDNMAVQAFAKPNPASVPSNVNLERSGSTGVVVLITPTHILCANAGDSRALLCRSGAALPLSFDHKPNNDSEAARIDSIGGFVRGGRVNGDLAVSRSFGDFSYKSKVFRGPKLQEVTVDPDIIVHPREYEKDEFIVLACDGVWDRLTNRDVATLVRTCIDEGENDVGLVCEEIIDTALEMDSRDNMTAAVVMFPGAKMSRSYSENMGVDVVVPDEIVGVRKRRMERERKWGPNSTVAGRAQKRLEDRKKKSGKSLLDMQRLRAVQQQQQLNANKASSEIKTATTANKISGTKHTVPAKGHASKVMKKNAVRTTTTSRNSGLQVQ</sequence>
<dbReference type="GO" id="GO:0016020">
    <property type="term" value="C:membrane"/>
    <property type="evidence" value="ECO:0007669"/>
    <property type="project" value="UniProtKB-SubCell"/>
</dbReference>
<dbReference type="PANTHER" id="PTHR13832:SF565">
    <property type="entry name" value="AT28366P-RELATED"/>
    <property type="match status" value="1"/>
</dbReference>
<gene>
    <name evidence="13" type="ORF">ACHAWO_000988</name>
</gene>
<evidence type="ECO:0000256" key="8">
    <source>
        <dbReference type="ARBA" id="ARBA00022912"/>
    </source>
</evidence>
<dbReference type="SUPFAM" id="SSF81606">
    <property type="entry name" value="PP2C-like"/>
    <property type="match status" value="1"/>
</dbReference>
<comment type="subcellular location">
    <subcellularLocation>
        <location evidence="3">Membrane</location>
        <topology evidence="3">Peripheral membrane protein</topology>
    </subcellularLocation>
</comment>
<dbReference type="GO" id="GO:0004722">
    <property type="term" value="F:protein serine/threonine phosphatase activity"/>
    <property type="evidence" value="ECO:0007669"/>
    <property type="project" value="UniProtKB-EC"/>
</dbReference>
<keyword evidence="8 10" id="KW-0904">Protein phosphatase</keyword>
<dbReference type="AlphaFoldDB" id="A0ABD3QM76"/>
<evidence type="ECO:0000259" key="12">
    <source>
        <dbReference type="PROSITE" id="PS51746"/>
    </source>
</evidence>
<organism evidence="13 14">
    <name type="scientific">Cyclotella atomus</name>
    <dbReference type="NCBI Taxonomy" id="382360"/>
    <lineage>
        <taxon>Eukaryota</taxon>
        <taxon>Sar</taxon>
        <taxon>Stramenopiles</taxon>
        <taxon>Ochrophyta</taxon>
        <taxon>Bacillariophyta</taxon>
        <taxon>Coscinodiscophyceae</taxon>
        <taxon>Thalassiosirophycidae</taxon>
        <taxon>Stephanodiscales</taxon>
        <taxon>Stephanodiscaceae</taxon>
        <taxon>Cyclotella</taxon>
    </lineage>
</organism>
<comment type="cofactor">
    <cofactor evidence="2">
        <name>Mg(2+)</name>
        <dbReference type="ChEBI" id="CHEBI:18420"/>
    </cofactor>
</comment>
<keyword evidence="9" id="KW-0464">Manganese</keyword>
<keyword evidence="6" id="KW-0479">Metal-binding</keyword>
<reference evidence="13 14" key="1">
    <citation type="submission" date="2024-10" db="EMBL/GenBank/DDBJ databases">
        <title>Updated reference genomes for cyclostephanoid diatoms.</title>
        <authorList>
            <person name="Roberts W.R."/>
            <person name="Alverson A.J."/>
        </authorList>
    </citation>
    <scope>NUCLEOTIDE SEQUENCE [LARGE SCALE GENOMIC DNA]</scope>
    <source>
        <strain evidence="13 14">AJA010-31</strain>
    </source>
</reference>
<dbReference type="Pfam" id="PF00481">
    <property type="entry name" value="PP2C"/>
    <property type="match status" value="2"/>
</dbReference>
<dbReference type="PROSITE" id="PS51746">
    <property type="entry name" value="PPM_2"/>
    <property type="match status" value="1"/>
</dbReference>
<feature type="compositionally biased region" description="Low complexity" evidence="11">
    <location>
        <begin position="15"/>
        <end position="32"/>
    </location>
</feature>
<evidence type="ECO:0000313" key="13">
    <source>
        <dbReference type="EMBL" id="KAL3801304.1"/>
    </source>
</evidence>
<evidence type="ECO:0000256" key="3">
    <source>
        <dbReference type="ARBA" id="ARBA00004170"/>
    </source>
</evidence>
<protein>
    <recommendedName>
        <fullName evidence="5">protein-serine/threonine phosphatase</fullName>
        <ecNumber evidence="5">3.1.3.16</ecNumber>
    </recommendedName>
</protein>
<dbReference type="InterPro" id="IPR036457">
    <property type="entry name" value="PPM-type-like_dom_sf"/>
</dbReference>